<feature type="coiled-coil region" evidence="4">
    <location>
        <begin position="798"/>
        <end position="828"/>
    </location>
</feature>
<dbReference type="Gene3D" id="3.40.50.10810">
    <property type="entry name" value="Tandem AAA-ATPase domain"/>
    <property type="match status" value="1"/>
</dbReference>
<dbReference type="PROSITE" id="PS51192">
    <property type="entry name" value="HELICASE_ATP_BIND_1"/>
    <property type="match status" value="1"/>
</dbReference>
<keyword evidence="4" id="KW-0175">Coiled coil</keyword>
<dbReference type="InterPro" id="IPR049730">
    <property type="entry name" value="SNF2/RAD54-like_C"/>
</dbReference>
<sequence>MEVACQYNERNPPPDVAPVQISFYDNLMVLQYEGRGGRAGFLVSQVLSRLVRECSVNLVGTVGTQNGRRSDSMSISDGNARSIRLRTLRVIVHGLLSEKDIVADILDEGNLFLQRPDEFEYDRRVRYFNPMYLLRPGEDMPRIGGSSTIVGRGNTVASIDEAHLDEVDRSRVLKIFDQASGAGAKGLSEVKQSTRIISTLKDHQLEALAMMIEKEQGALSSNHKFPSLVYLCQVYVGVYWLMSVREFELNMLVEMGLGKTLSTLALICHHIDRLTDHPSSQAKGILRASLIVTPKSTIYGWQRQIEKHIRSEGIRSIVYHGSKRQNSANKLHTFDIVLTTYDTLRSDWTVYGPLYTSTWSRIILDEGRCISLRANLYNFTAHKIRNRSSQIFQATCELPAHNRWCLTGTPIQNSLDDFGSLLAFIGVTPFVTREQFKFWISSPILSNRKHSLVTMRKLVRATCLRRTKAHPHLRSTLNLPPKTELIDLVELESSERELYDFFKRRSYLLTITDLKRPKSTGNIIVLLSVLRMICNHGEALLPRVALEAWRNRDTSAVSWTMLQTAAERKWSCCVCDQAIIRNEEDRWEDDLVEFSCKKHVACETCVTRTEDMAPKCPKCSIANNLSTSASESLRSSIPAYHPSSKVSALLRNVLPTLQGKDSISSDNPPVKSVIFSYWTGMLDQIYEALSPHLSSLGLSSVRIDGRSTLQQRHDALEMFNSDITCRIVLATIGAVGEGVDLSIASEAHIIEPHWNPMVEAQAVDRVHRIGQTRAVRVTRYCVLDSVEEYVQWIQARKLNLINQSLSTAEQSLEEKKKAEEDLIEERWKNSLSISSN</sequence>
<evidence type="ECO:0000256" key="1">
    <source>
        <dbReference type="ARBA" id="ARBA00022741"/>
    </source>
</evidence>
<dbReference type="AlphaFoldDB" id="A0A0C3GZQ7"/>
<dbReference type="InterPro" id="IPR050628">
    <property type="entry name" value="SNF2_RAD54_helicase_TF"/>
</dbReference>
<dbReference type="GO" id="GO:0005634">
    <property type="term" value="C:nucleus"/>
    <property type="evidence" value="ECO:0007669"/>
    <property type="project" value="TreeGrafter"/>
</dbReference>
<dbReference type="InterPro" id="IPR001650">
    <property type="entry name" value="Helicase_C-like"/>
</dbReference>
<evidence type="ECO:0000256" key="3">
    <source>
        <dbReference type="ARBA" id="ARBA00022840"/>
    </source>
</evidence>
<dbReference type="InterPro" id="IPR000330">
    <property type="entry name" value="SNF2_N"/>
</dbReference>
<dbReference type="PANTHER" id="PTHR45626">
    <property type="entry name" value="TRANSCRIPTION TERMINATION FACTOR 2-RELATED"/>
    <property type="match status" value="1"/>
</dbReference>
<dbReference type="CDD" id="cd18008">
    <property type="entry name" value="DEXDc_SHPRH-like"/>
    <property type="match status" value="1"/>
</dbReference>
<dbReference type="Gene3D" id="3.40.50.300">
    <property type="entry name" value="P-loop containing nucleotide triphosphate hydrolases"/>
    <property type="match status" value="1"/>
</dbReference>
<dbReference type="PROSITE" id="PS51194">
    <property type="entry name" value="HELICASE_CTER"/>
    <property type="match status" value="1"/>
</dbReference>
<dbReference type="GO" id="GO:0008094">
    <property type="term" value="F:ATP-dependent activity, acting on DNA"/>
    <property type="evidence" value="ECO:0007669"/>
    <property type="project" value="TreeGrafter"/>
</dbReference>
<dbReference type="GO" id="GO:0016787">
    <property type="term" value="F:hydrolase activity"/>
    <property type="evidence" value="ECO:0007669"/>
    <property type="project" value="UniProtKB-KW"/>
</dbReference>
<evidence type="ECO:0000256" key="4">
    <source>
        <dbReference type="SAM" id="Coils"/>
    </source>
</evidence>
<keyword evidence="1" id="KW-0547">Nucleotide-binding</keyword>
<evidence type="ECO:0000259" key="6">
    <source>
        <dbReference type="PROSITE" id="PS51194"/>
    </source>
</evidence>
<dbReference type="PANTHER" id="PTHR45626:SF52">
    <property type="entry name" value="SINGLE-STRANDED DNA-DEPENDENT ATPASE (EUROFUNG)"/>
    <property type="match status" value="1"/>
</dbReference>
<keyword evidence="3" id="KW-0067">ATP-binding</keyword>
<evidence type="ECO:0000313" key="7">
    <source>
        <dbReference type="EMBL" id="KIM95726.1"/>
    </source>
</evidence>
<dbReference type="InterPro" id="IPR014001">
    <property type="entry name" value="Helicase_ATP-bd"/>
</dbReference>
<evidence type="ECO:0000259" key="5">
    <source>
        <dbReference type="PROSITE" id="PS51192"/>
    </source>
</evidence>
<feature type="domain" description="Helicase ATP-binding" evidence="5">
    <location>
        <begin position="240"/>
        <end position="428"/>
    </location>
</feature>
<evidence type="ECO:0008006" key="9">
    <source>
        <dbReference type="Google" id="ProtNLM"/>
    </source>
</evidence>
<keyword evidence="8" id="KW-1185">Reference proteome</keyword>
<evidence type="ECO:0000256" key="2">
    <source>
        <dbReference type="ARBA" id="ARBA00022801"/>
    </source>
</evidence>
<evidence type="ECO:0000313" key="8">
    <source>
        <dbReference type="Proteomes" id="UP000054321"/>
    </source>
</evidence>
<dbReference type="CDD" id="cd18793">
    <property type="entry name" value="SF2_C_SNF"/>
    <property type="match status" value="1"/>
</dbReference>
<dbReference type="HOGENOM" id="CLU_000315_2_7_1"/>
<proteinExistence type="predicted"/>
<dbReference type="Pfam" id="PF00271">
    <property type="entry name" value="Helicase_C"/>
    <property type="match status" value="1"/>
</dbReference>
<organism evidence="7 8">
    <name type="scientific">Oidiodendron maius (strain Zn)</name>
    <dbReference type="NCBI Taxonomy" id="913774"/>
    <lineage>
        <taxon>Eukaryota</taxon>
        <taxon>Fungi</taxon>
        <taxon>Dikarya</taxon>
        <taxon>Ascomycota</taxon>
        <taxon>Pezizomycotina</taxon>
        <taxon>Leotiomycetes</taxon>
        <taxon>Leotiomycetes incertae sedis</taxon>
        <taxon>Myxotrichaceae</taxon>
        <taxon>Oidiodendron</taxon>
    </lineage>
</organism>
<dbReference type="EMBL" id="KN832886">
    <property type="protein sequence ID" value="KIM95726.1"/>
    <property type="molecule type" value="Genomic_DNA"/>
</dbReference>
<feature type="domain" description="Helicase C-terminal" evidence="6">
    <location>
        <begin position="649"/>
        <end position="813"/>
    </location>
</feature>
<dbReference type="OrthoDB" id="448448at2759"/>
<dbReference type="SMART" id="SM00487">
    <property type="entry name" value="DEXDc"/>
    <property type="match status" value="1"/>
</dbReference>
<protein>
    <recommendedName>
        <fullName evidence="9">RING-type domain-containing protein</fullName>
    </recommendedName>
</protein>
<dbReference type="GO" id="GO:0006281">
    <property type="term" value="P:DNA repair"/>
    <property type="evidence" value="ECO:0007669"/>
    <property type="project" value="TreeGrafter"/>
</dbReference>
<dbReference type="GO" id="GO:0005524">
    <property type="term" value="F:ATP binding"/>
    <property type="evidence" value="ECO:0007669"/>
    <property type="project" value="UniProtKB-KW"/>
</dbReference>
<dbReference type="STRING" id="913774.A0A0C3GZQ7"/>
<dbReference type="InterPro" id="IPR038718">
    <property type="entry name" value="SNF2-like_sf"/>
</dbReference>
<dbReference type="SUPFAM" id="SSF52540">
    <property type="entry name" value="P-loop containing nucleoside triphosphate hydrolases"/>
    <property type="match status" value="2"/>
</dbReference>
<reference evidence="8" key="2">
    <citation type="submission" date="2015-01" db="EMBL/GenBank/DDBJ databases">
        <title>Evolutionary Origins and Diversification of the Mycorrhizal Mutualists.</title>
        <authorList>
            <consortium name="DOE Joint Genome Institute"/>
            <consortium name="Mycorrhizal Genomics Consortium"/>
            <person name="Kohler A."/>
            <person name="Kuo A."/>
            <person name="Nagy L.G."/>
            <person name="Floudas D."/>
            <person name="Copeland A."/>
            <person name="Barry K.W."/>
            <person name="Cichocki N."/>
            <person name="Veneault-Fourrey C."/>
            <person name="LaButti K."/>
            <person name="Lindquist E.A."/>
            <person name="Lipzen A."/>
            <person name="Lundell T."/>
            <person name="Morin E."/>
            <person name="Murat C."/>
            <person name="Riley R."/>
            <person name="Ohm R."/>
            <person name="Sun H."/>
            <person name="Tunlid A."/>
            <person name="Henrissat B."/>
            <person name="Grigoriev I.V."/>
            <person name="Hibbett D.S."/>
            <person name="Martin F."/>
        </authorList>
    </citation>
    <scope>NUCLEOTIDE SEQUENCE [LARGE SCALE GENOMIC DNA]</scope>
    <source>
        <strain evidence="8">Zn</strain>
    </source>
</reference>
<dbReference type="Proteomes" id="UP000054321">
    <property type="component" value="Unassembled WGS sequence"/>
</dbReference>
<keyword evidence="2" id="KW-0378">Hydrolase</keyword>
<gene>
    <name evidence="7" type="ORF">OIDMADRAFT_171182</name>
</gene>
<dbReference type="SMART" id="SM00490">
    <property type="entry name" value="HELICc"/>
    <property type="match status" value="1"/>
</dbReference>
<name>A0A0C3GZQ7_OIDMZ</name>
<dbReference type="Pfam" id="PF00176">
    <property type="entry name" value="SNF2-rel_dom"/>
    <property type="match status" value="1"/>
</dbReference>
<dbReference type="InterPro" id="IPR027417">
    <property type="entry name" value="P-loop_NTPase"/>
</dbReference>
<accession>A0A0C3GZQ7</accession>
<dbReference type="InParanoid" id="A0A0C3GZQ7"/>
<reference evidence="7 8" key="1">
    <citation type="submission" date="2014-04" db="EMBL/GenBank/DDBJ databases">
        <authorList>
            <consortium name="DOE Joint Genome Institute"/>
            <person name="Kuo A."/>
            <person name="Martino E."/>
            <person name="Perotto S."/>
            <person name="Kohler A."/>
            <person name="Nagy L.G."/>
            <person name="Floudas D."/>
            <person name="Copeland A."/>
            <person name="Barry K.W."/>
            <person name="Cichocki N."/>
            <person name="Veneault-Fourrey C."/>
            <person name="LaButti K."/>
            <person name="Lindquist E.A."/>
            <person name="Lipzen A."/>
            <person name="Lundell T."/>
            <person name="Morin E."/>
            <person name="Murat C."/>
            <person name="Sun H."/>
            <person name="Tunlid A."/>
            <person name="Henrissat B."/>
            <person name="Grigoriev I.V."/>
            <person name="Hibbett D.S."/>
            <person name="Martin F."/>
            <person name="Nordberg H.P."/>
            <person name="Cantor M.N."/>
            <person name="Hua S.X."/>
        </authorList>
    </citation>
    <scope>NUCLEOTIDE SEQUENCE [LARGE SCALE GENOMIC DNA]</scope>
    <source>
        <strain evidence="7 8">Zn</strain>
    </source>
</reference>